<dbReference type="RefSeq" id="WP_245965818.1">
    <property type="nucleotide sequence ID" value="NZ_QPJK01000006.1"/>
</dbReference>
<reference evidence="2 3" key="1">
    <citation type="submission" date="2018-07" db="EMBL/GenBank/DDBJ databases">
        <title>Genomic Encyclopedia of Type Strains, Phase IV (KMG-IV): sequencing the most valuable type-strain genomes for metagenomic binning, comparative biology and taxonomic classification.</title>
        <authorList>
            <person name="Goeker M."/>
        </authorList>
    </citation>
    <scope>NUCLEOTIDE SEQUENCE [LARGE SCALE GENOMIC DNA]</scope>
    <source>
        <strain evidence="2 3">DSM 21634</strain>
    </source>
</reference>
<protein>
    <submittedName>
        <fullName evidence="2">Conjugal transfer pilus assembly protein TraV</fullName>
    </submittedName>
</protein>
<comment type="caution">
    <text evidence="2">The sequence shown here is derived from an EMBL/GenBank/DDBJ whole genome shotgun (WGS) entry which is preliminary data.</text>
</comment>
<feature type="region of interest" description="Disordered" evidence="1">
    <location>
        <begin position="51"/>
        <end position="107"/>
    </location>
</feature>
<dbReference type="AlphaFoldDB" id="A0A368XN02"/>
<feature type="region of interest" description="Disordered" evidence="1">
    <location>
        <begin position="156"/>
        <end position="215"/>
    </location>
</feature>
<sequence>MIRHLLMLGVPLAGCVNMSGLDGGSRYACAAPDGVACDSVSGTYANAVHDKLPSQRGAPSASTARQAAASAASAESASAANGDGTPPRPVPASPGLADAIREGGAGAPLRSPARVLRLWTKPWEDADGDLWDQGYVYVQVDGGRWQLEHVRQRIRDRHQPLRPPPAAAPDAAAPTAVPGAAAEPAADGLPRGSGASPFGSFPSFNRPMAVPGQHP</sequence>
<evidence type="ECO:0000313" key="3">
    <source>
        <dbReference type="Proteomes" id="UP000252884"/>
    </source>
</evidence>
<dbReference type="NCBIfam" id="TIGR02747">
    <property type="entry name" value="TraV"/>
    <property type="match status" value="1"/>
</dbReference>
<name>A0A368XN02_9BURK</name>
<dbReference type="Proteomes" id="UP000252884">
    <property type="component" value="Unassembled WGS sequence"/>
</dbReference>
<dbReference type="EMBL" id="QPJK01000006">
    <property type="protein sequence ID" value="RCW69381.1"/>
    <property type="molecule type" value="Genomic_DNA"/>
</dbReference>
<proteinExistence type="predicted"/>
<evidence type="ECO:0000313" key="2">
    <source>
        <dbReference type="EMBL" id="RCW69381.1"/>
    </source>
</evidence>
<dbReference type="Pfam" id="PF09676">
    <property type="entry name" value="TraV"/>
    <property type="match status" value="1"/>
</dbReference>
<evidence type="ECO:0000256" key="1">
    <source>
        <dbReference type="SAM" id="MobiDB-lite"/>
    </source>
</evidence>
<accession>A0A368XN02</accession>
<feature type="compositionally biased region" description="Low complexity" evidence="1">
    <location>
        <begin position="168"/>
        <end position="204"/>
    </location>
</feature>
<gene>
    <name evidence="2" type="ORF">DES41_106255</name>
</gene>
<keyword evidence="3" id="KW-1185">Reference proteome</keyword>
<organism evidence="2 3">
    <name type="scientific">Pseudorhodoferax soli</name>
    <dbReference type="NCBI Taxonomy" id="545864"/>
    <lineage>
        <taxon>Bacteria</taxon>
        <taxon>Pseudomonadati</taxon>
        <taxon>Pseudomonadota</taxon>
        <taxon>Betaproteobacteria</taxon>
        <taxon>Burkholderiales</taxon>
        <taxon>Comamonadaceae</taxon>
    </lineage>
</organism>
<feature type="compositionally biased region" description="Low complexity" evidence="1">
    <location>
        <begin position="58"/>
        <end position="80"/>
    </location>
</feature>
<dbReference type="InterPro" id="IPR014118">
    <property type="entry name" value="T4SS_TraV"/>
</dbReference>